<evidence type="ECO:0000313" key="9">
    <source>
        <dbReference type="EMBL" id="QIR15639.1"/>
    </source>
</evidence>
<evidence type="ECO:0000256" key="5">
    <source>
        <dbReference type="ARBA" id="ARBA00022692"/>
    </source>
</evidence>
<accession>A0A6G9QP77</accession>
<comment type="similarity">
    <text evidence="2">Belongs to the CPA3 antiporters (TC 2.A.63) subunit F family.</text>
</comment>
<keyword evidence="7 8" id="KW-0472">Membrane</keyword>
<dbReference type="RefSeq" id="WP_167679495.1">
    <property type="nucleotide sequence ID" value="NZ_CP050313.1"/>
</dbReference>
<dbReference type="EMBL" id="CP050313">
    <property type="protein sequence ID" value="QIR15639.1"/>
    <property type="molecule type" value="Genomic_DNA"/>
</dbReference>
<proteinExistence type="inferred from homology"/>
<evidence type="ECO:0000256" key="2">
    <source>
        <dbReference type="ARBA" id="ARBA00009212"/>
    </source>
</evidence>
<feature type="transmembrane region" description="Helical" evidence="8">
    <location>
        <begin position="30"/>
        <end position="50"/>
    </location>
</feature>
<evidence type="ECO:0000256" key="4">
    <source>
        <dbReference type="ARBA" id="ARBA00022475"/>
    </source>
</evidence>
<reference evidence="9 10" key="1">
    <citation type="submission" date="2020-03" db="EMBL/GenBank/DDBJ databases">
        <title>Complete genome sequence of Shewanella sp.</title>
        <authorList>
            <person name="Kim Y.-S."/>
            <person name="Kim S.-J."/>
            <person name="Jung H.-K."/>
            <person name="Kim K.-H."/>
        </authorList>
    </citation>
    <scope>NUCLEOTIDE SEQUENCE [LARGE SCALE GENOMIC DNA]</scope>
    <source>
        <strain evidence="9 10">PN3F2</strain>
    </source>
</reference>
<protein>
    <submittedName>
        <fullName evidence="9">Cation:proton antiporter</fullName>
    </submittedName>
</protein>
<evidence type="ECO:0000256" key="8">
    <source>
        <dbReference type="SAM" id="Phobius"/>
    </source>
</evidence>
<keyword evidence="5 8" id="KW-0812">Transmembrane</keyword>
<dbReference type="GO" id="GO:0005886">
    <property type="term" value="C:plasma membrane"/>
    <property type="evidence" value="ECO:0007669"/>
    <property type="project" value="UniProtKB-SubCell"/>
</dbReference>
<evidence type="ECO:0000256" key="7">
    <source>
        <dbReference type="ARBA" id="ARBA00023136"/>
    </source>
</evidence>
<dbReference type="AlphaFoldDB" id="A0A6G9QP77"/>
<comment type="subcellular location">
    <subcellularLocation>
        <location evidence="1">Cell membrane</location>
        <topology evidence="1">Multi-pass membrane protein</topology>
    </subcellularLocation>
</comment>
<gene>
    <name evidence="9" type="ORF">HBH39_15045</name>
</gene>
<keyword evidence="3" id="KW-0813">Transport</keyword>
<evidence type="ECO:0000313" key="10">
    <source>
        <dbReference type="Proteomes" id="UP000502608"/>
    </source>
</evidence>
<dbReference type="GO" id="GO:0015385">
    <property type="term" value="F:sodium:proton antiporter activity"/>
    <property type="evidence" value="ECO:0007669"/>
    <property type="project" value="TreeGrafter"/>
</dbReference>
<keyword evidence="10" id="KW-1185">Reference proteome</keyword>
<name>A0A6G9QP77_9GAMM</name>
<sequence length="98" mass="10785">MLAAATIAILVVMLLAIIRCVVGPTLYDRILAFNFFGTKAILLISVLGFLMGRPEFLDIALVYALINFISVIGILRYSDSAEFKVSPYDDHASKDSKE</sequence>
<evidence type="ECO:0000256" key="6">
    <source>
        <dbReference type="ARBA" id="ARBA00022989"/>
    </source>
</evidence>
<organism evidence="9 10">
    <name type="scientific">Shewanella aestuarii</name>
    <dbReference type="NCBI Taxonomy" id="1028752"/>
    <lineage>
        <taxon>Bacteria</taxon>
        <taxon>Pseudomonadati</taxon>
        <taxon>Pseudomonadota</taxon>
        <taxon>Gammaproteobacteria</taxon>
        <taxon>Alteromonadales</taxon>
        <taxon>Shewanellaceae</taxon>
        <taxon>Shewanella</taxon>
    </lineage>
</organism>
<evidence type="ECO:0000256" key="1">
    <source>
        <dbReference type="ARBA" id="ARBA00004651"/>
    </source>
</evidence>
<dbReference type="InterPro" id="IPR007208">
    <property type="entry name" value="MrpF/PhaF-like"/>
</dbReference>
<dbReference type="Proteomes" id="UP000502608">
    <property type="component" value="Chromosome"/>
</dbReference>
<evidence type="ECO:0000256" key="3">
    <source>
        <dbReference type="ARBA" id="ARBA00022448"/>
    </source>
</evidence>
<keyword evidence="6 8" id="KW-1133">Transmembrane helix</keyword>
<dbReference type="Pfam" id="PF04066">
    <property type="entry name" value="MrpF_PhaF"/>
    <property type="match status" value="1"/>
</dbReference>
<keyword evidence="4" id="KW-1003">Cell membrane</keyword>
<feature type="transmembrane region" description="Helical" evidence="8">
    <location>
        <begin position="57"/>
        <end position="77"/>
    </location>
</feature>
<dbReference type="PANTHER" id="PTHR34702">
    <property type="entry name" value="NA(+)/H(+) ANTIPORTER SUBUNIT F1"/>
    <property type="match status" value="1"/>
</dbReference>
<dbReference type="PANTHER" id="PTHR34702:SF1">
    <property type="entry name" value="NA(+)_H(+) ANTIPORTER SUBUNIT F"/>
    <property type="match status" value="1"/>
</dbReference>
<dbReference type="KEGG" id="saes:HBH39_15045"/>